<sequence length="408" mass="44826">MTGQQTSSSRWFIQATLVLVLAVVYRIYLHDTIGLMVGIGRVVQPIEDFPWDCMRLRHPLLEGCEDIWLDHQDRKLYAACTSLPSRQGWLPGGSHLNVSARSRTDHISVLNIDHPGPDGLYGLHTLSVGDEYTDDLDLVGFDVRKVAGGLRFWLINHRPPVNPTTGEFLDAWAVGSNATIEVFDLTRGSSTLKYVKTIVSEALVAPNNLAVDDDGVGFMVTNEHGSKVGALREINAVLGDGIVSYCRTDTGKCQIATNRRFAYPNGIVKARNGLFYIAQSSKGIVSGHRLEEGRLVQIDEIPLGMPIDNLSFDAQGNLIVAGLPDIMRFRKSAKDPYTLSGPGAVLMVHQLNTHPPEQREGYKVSKMVEDREGKRLPGTTVATHDVESHRLFLGGVFSPFLGICASRV</sequence>
<dbReference type="InterPro" id="IPR051288">
    <property type="entry name" value="Serum_paraoxonase/arylesterase"/>
</dbReference>
<evidence type="ECO:0008006" key="4">
    <source>
        <dbReference type="Google" id="ProtNLM"/>
    </source>
</evidence>
<keyword evidence="1" id="KW-0472">Membrane</keyword>
<dbReference type="Gene3D" id="2.120.10.30">
    <property type="entry name" value="TolB, C-terminal domain"/>
    <property type="match status" value="1"/>
</dbReference>
<keyword evidence="3" id="KW-1185">Reference proteome</keyword>
<reference evidence="2" key="2">
    <citation type="journal article" date="2023" name="IMA Fungus">
        <title>Comparative genomic study of the Penicillium genus elucidates a diverse pangenome and 15 lateral gene transfer events.</title>
        <authorList>
            <person name="Petersen C."/>
            <person name="Sorensen T."/>
            <person name="Nielsen M.R."/>
            <person name="Sondergaard T.E."/>
            <person name="Sorensen J.L."/>
            <person name="Fitzpatrick D.A."/>
            <person name="Frisvad J.C."/>
            <person name="Nielsen K.L."/>
        </authorList>
    </citation>
    <scope>NUCLEOTIDE SEQUENCE</scope>
    <source>
        <strain evidence="2">IBT 34128</strain>
    </source>
</reference>
<dbReference type="Proteomes" id="UP001141434">
    <property type="component" value="Unassembled WGS sequence"/>
</dbReference>
<dbReference type="AlphaFoldDB" id="A0A9W9FKE0"/>
<gene>
    <name evidence="2" type="ORF">NUU61_004050</name>
</gene>
<dbReference type="GeneID" id="81393800"/>
<keyword evidence="1" id="KW-0812">Transmembrane</keyword>
<name>A0A9W9FKE0_9EURO</name>
<evidence type="ECO:0000256" key="1">
    <source>
        <dbReference type="SAM" id="Phobius"/>
    </source>
</evidence>
<keyword evidence="1" id="KW-1133">Transmembrane helix</keyword>
<comment type="caution">
    <text evidence="2">The sequence shown here is derived from an EMBL/GenBank/DDBJ whole genome shotgun (WGS) entry which is preliminary data.</text>
</comment>
<reference evidence="2" key="1">
    <citation type="submission" date="2022-11" db="EMBL/GenBank/DDBJ databases">
        <authorList>
            <person name="Petersen C."/>
        </authorList>
    </citation>
    <scope>NUCLEOTIDE SEQUENCE</scope>
    <source>
        <strain evidence="2">IBT 34128</strain>
    </source>
</reference>
<dbReference type="PANTHER" id="PTHR11799:SF20">
    <property type="entry name" value="SMP-30_GLUCONOLACTONASE_LRE-LIKE REGION DOMAIN-CONTAINING PROTEIN"/>
    <property type="match status" value="1"/>
</dbReference>
<dbReference type="RefSeq" id="XP_056512659.1">
    <property type="nucleotide sequence ID" value="XM_056654632.1"/>
</dbReference>
<accession>A0A9W9FKE0</accession>
<feature type="transmembrane region" description="Helical" evidence="1">
    <location>
        <begin position="12"/>
        <end position="29"/>
    </location>
</feature>
<protein>
    <recommendedName>
        <fullName evidence="4">SMP-30/Gluconolactonase/LRE-like region domain-containing protein</fullName>
    </recommendedName>
</protein>
<dbReference type="SUPFAM" id="SSF63829">
    <property type="entry name" value="Calcium-dependent phosphotriesterase"/>
    <property type="match status" value="1"/>
</dbReference>
<evidence type="ECO:0000313" key="2">
    <source>
        <dbReference type="EMBL" id="KAJ5101828.1"/>
    </source>
</evidence>
<proteinExistence type="predicted"/>
<dbReference type="InterPro" id="IPR011042">
    <property type="entry name" value="6-blade_b-propeller_TolB-like"/>
</dbReference>
<dbReference type="OrthoDB" id="5307922at2759"/>
<dbReference type="EMBL" id="JAPMSZ010000005">
    <property type="protein sequence ID" value="KAJ5101828.1"/>
    <property type="molecule type" value="Genomic_DNA"/>
</dbReference>
<organism evidence="2 3">
    <name type="scientific">Penicillium alfredii</name>
    <dbReference type="NCBI Taxonomy" id="1506179"/>
    <lineage>
        <taxon>Eukaryota</taxon>
        <taxon>Fungi</taxon>
        <taxon>Dikarya</taxon>
        <taxon>Ascomycota</taxon>
        <taxon>Pezizomycotina</taxon>
        <taxon>Eurotiomycetes</taxon>
        <taxon>Eurotiomycetidae</taxon>
        <taxon>Eurotiales</taxon>
        <taxon>Aspergillaceae</taxon>
        <taxon>Penicillium</taxon>
    </lineage>
</organism>
<evidence type="ECO:0000313" key="3">
    <source>
        <dbReference type="Proteomes" id="UP001141434"/>
    </source>
</evidence>
<dbReference type="PANTHER" id="PTHR11799">
    <property type="entry name" value="PARAOXONASE"/>
    <property type="match status" value="1"/>
</dbReference>